<dbReference type="AlphaFoldDB" id="A0A0D0AN03"/>
<evidence type="ECO:0000313" key="3">
    <source>
        <dbReference type="Proteomes" id="UP000054485"/>
    </source>
</evidence>
<keyword evidence="3" id="KW-1185">Reference proteome</keyword>
<dbReference type="HOGENOM" id="CLU_2028274_0_0_1"/>
<sequence length="122" mass="12224">MPRSSRRTARARGICVVVGGAAEVTDQGQQQGIGDVDEQTSTAGGKSGLELTGPNAAQTGIEAAVGADTVHEQKGPGEAAVGTGAAPEPKELYPSAGISTDEGGEQPFHQTAGKPRETDGVQ</sequence>
<feature type="region of interest" description="Disordered" evidence="1">
    <location>
        <begin position="70"/>
        <end position="122"/>
    </location>
</feature>
<evidence type="ECO:0000256" key="1">
    <source>
        <dbReference type="SAM" id="MobiDB-lite"/>
    </source>
</evidence>
<protein>
    <submittedName>
        <fullName evidence="2">Uncharacterized protein</fullName>
    </submittedName>
</protein>
<reference evidence="2 3" key="1">
    <citation type="submission" date="2014-04" db="EMBL/GenBank/DDBJ databases">
        <authorList>
            <consortium name="DOE Joint Genome Institute"/>
            <person name="Kuo A."/>
            <person name="Ruytinx J."/>
            <person name="Rineau F."/>
            <person name="Colpaert J."/>
            <person name="Kohler A."/>
            <person name="Nagy L.G."/>
            <person name="Floudas D."/>
            <person name="Copeland A."/>
            <person name="Barry K.W."/>
            <person name="Cichocki N."/>
            <person name="Veneault-Fourrey C."/>
            <person name="LaButti K."/>
            <person name="Lindquist E.A."/>
            <person name="Lipzen A."/>
            <person name="Lundell T."/>
            <person name="Morin E."/>
            <person name="Murat C."/>
            <person name="Sun H."/>
            <person name="Tunlid A."/>
            <person name="Henrissat B."/>
            <person name="Grigoriev I.V."/>
            <person name="Hibbett D.S."/>
            <person name="Martin F."/>
            <person name="Nordberg H.P."/>
            <person name="Cantor M.N."/>
            <person name="Hua S.X."/>
        </authorList>
    </citation>
    <scope>NUCLEOTIDE SEQUENCE [LARGE SCALE GENOMIC DNA]</scope>
    <source>
        <strain evidence="2 3">UH-Slu-Lm8-n1</strain>
    </source>
</reference>
<dbReference type="InParanoid" id="A0A0D0AN03"/>
<dbReference type="Proteomes" id="UP000054485">
    <property type="component" value="Unassembled WGS sequence"/>
</dbReference>
<reference evidence="3" key="2">
    <citation type="submission" date="2015-01" db="EMBL/GenBank/DDBJ databases">
        <title>Evolutionary Origins and Diversification of the Mycorrhizal Mutualists.</title>
        <authorList>
            <consortium name="DOE Joint Genome Institute"/>
            <consortium name="Mycorrhizal Genomics Consortium"/>
            <person name="Kohler A."/>
            <person name="Kuo A."/>
            <person name="Nagy L.G."/>
            <person name="Floudas D."/>
            <person name="Copeland A."/>
            <person name="Barry K.W."/>
            <person name="Cichocki N."/>
            <person name="Veneault-Fourrey C."/>
            <person name="LaButti K."/>
            <person name="Lindquist E.A."/>
            <person name="Lipzen A."/>
            <person name="Lundell T."/>
            <person name="Morin E."/>
            <person name="Murat C."/>
            <person name="Riley R."/>
            <person name="Ohm R."/>
            <person name="Sun H."/>
            <person name="Tunlid A."/>
            <person name="Henrissat B."/>
            <person name="Grigoriev I.V."/>
            <person name="Hibbett D.S."/>
            <person name="Martin F."/>
        </authorList>
    </citation>
    <scope>NUCLEOTIDE SEQUENCE [LARGE SCALE GENOMIC DNA]</scope>
    <source>
        <strain evidence="3">UH-Slu-Lm8-n1</strain>
    </source>
</reference>
<evidence type="ECO:0000313" key="2">
    <source>
        <dbReference type="EMBL" id="KIK35602.1"/>
    </source>
</evidence>
<organism evidence="2 3">
    <name type="scientific">Suillus luteus UH-Slu-Lm8-n1</name>
    <dbReference type="NCBI Taxonomy" id="930992"/>
    <lineage>
        <taxon>Eukaryota</taxon>
        <taxon>Fungi</taxon>
        <taxon>Dikarya</taxon>
        <taxon>Basidiomycota</taxon>
        <taxon>Agaricomycotina</taxon>
        <taxon>Agaricomycetes</taxon>
        <taxon>Agaricomycetidae</taxon>
        <taxon>Boletales</taxon>
        <taxon>Suillineae</taxon>
        <taxon>Suillaceae</taxon>
        <taxon>Suillus</taxon>
    </lineage>
</organism>
<accession>A0A0D0AN03</accession>
<feature type="region of interest" description="Disordered" evidence="1">
    <location>
        <begin position="25"/>
        <end position="58"/>
    </location>
</feature>
<gene>
    <name evidence="2" type="ORF">CY34DRAFT_109839</name>
</gene>
<proteinExistence type="predicted"/>
<dbReference type="OrthoDB" id="2590867at2759"/>
<name>A0A0D0AN03_9AGAM</name>
<dbReference type="EMBL" id="KN835607">
    <property type="protein sequence ID" value="KIK35602.1"/>
    <property type="molecule type" value="Genomic_DNA"/>
</dbReference>